<sequence length="157" mass="17999">MAGKGSYVPPQYVPLYGLDTEEDSVPEVEENIATRQRLSRDPTQWLYWCDLPLLSLWKKCTVLGIWNSCWIMHYALHALGPSDKFLLSVYWGACISSSRVCCCLLCLWIPPSTKNKVQPSGSTMRRFDDTLILPSVCDMPRVQGDPRENRQWHLFSS</sequence>
<organism evidence="1">
    <name type="scientific">Aegilops tauschii</name>
    <name type="common">Tausch's goatgrass</name>
    <name type="synonym">Aegilops squarrosa</name>
    <dbReference type="NCBI Taxonomy" id="37682"/>
    <lineage>
        <taxon>Eukaryota</taxon>
        <taxon>Viridiplantae</taxon>
        <taxon>Streptophyta</taxon>
        <taxon>Embryophyta</taxon>
        <taxon>Tracheophyta</taxon>
        <taxon>Spermatophyta</taxon>
        <taxon>Magnoliopsida</taxon>
        <taxon>Liliopsida</taxon>
        <taxon>Poales</taxon>
        <taxon>Poaceae</taxon>
        <taxon>BOP clade</taxon>
        <taxon>Pooideae</taxon>
        <taxon>Triticodae</taxon>
        <taxon>Triticeae</taxon>
        <taxon>Triticinae</taxon>
        <taxon>Aegilops</taxon>
    </lineage>
</organism>
<accession>M8CB60</accession>
<evidence type="ECO:0000313" key="1">
    <source>
        <dbReference type="EnsemblPlants" id="EMT24312"/>
    </source>
</evidence>
<dbReference type="EnsemblPlants" id="EMT24312">
    <property type="protein sequence ID" value="EMT24312"/>
    <property type="gene ID" value="F775_31274"/>
</dbReference>
<dbReference type="AlphaFoldDB" id="M8CB60"/>
<proteinExistence type="predicted"/>
<name>M8CB60_AEGTA</name>
<reference evidence="1" key="1">
    <citation type="submission" date="2015-06" db="UniProtKB">
        <authorList>
            <consortium name="EnsemblPlants"/>
        </authorList>
    </citation>
    <scope>IDENTIFICATION</scope>
</reference>
<protein>
    <submittedName>
        <fullName evidence="1">Uncharacterized protein</fullName>
    </submittedName>
</protein>